<accession>A0A5M6CMZ4</accession>
<feature type="domain" description="Phosphoribosyltransferase" evidence="1">
    <location>
        <begin position="6"/>
        <end position="134"/>
    </location>
</feature>
<evidence type="ECO:0000313" key="2">
    <source>
        <dbReference type="EMBL" id="KAA5536581.1"/>
    </source>
</evidence>
<dbReference type="RefSeq" id="WP_150031158.1">
    <property type="nucleotide sequence ID" value="NZ_VWSH01000001.1"/>
</dbReference>
<dbReference type="InterPro" id="IPR029057">
    <property type="entry name" value="PRTase-like"/>
</dbReference>
<comment type="caution">
    <text evidence="2">The sequence shown here is derived from an EMBL/GenBank/DDBJ whole genome shotgun (WGS) entry which is preliminary data.</text>
</comment>
<evidence type="ECO:0000313" key="3">
    <source>
        <dbReference type="Proteomes" id="UP000323632"/>
    </source>
</evidence>
<keyword evidence="2" id="KW-0808">Transferase</keyword>
<sequence length="165" mass="18417">MNKIAILSAAQIEQKLRRMAFEIWEKNHEEKEIFIIGIEETGAAVASKIAQILKEISSLKVNLSSIKINKKSPLSDSIELEKIELNKKTVILVDDVANSGKTLLYALKPLMDFEPTKIQVAVLVDRKHKNFPVTPDIIGHSVATTIQENIIVNYKNGVFTGAHLE</sequence>
<keyword evidence="3" id="KW-1185">Reference proteome</keyword>
<dbReference type="Proteomes" id="UP000323632">
    <property type="component" value="Unassembled WGS sequence"/>
</dbReference>
<protein>
    <submittedName>
        <fullName evidence="2">Phosphoribosyltransferase</fullName>
    </submittedName>
</protein>
<dbReference type="InterPro" id="IPR050137">
    <property type="entry name" value="PyrR_bifunctional"/>
</dbReference>
<dbReference type="EMBL" id="VWSH01000001">
    <property type="protein sequence ID" value="KAA5536581.1"/>
    <property type="molecule type" value="Genomic_DNA"/>
</dbReference>
<dbReference type="InterPro" id="IPR000836">
    <property type="entry name" value="PRTase_dom"/>
</dbReference>
<name>A0A5M6CMZ4_9BACT</name>
<dbReference type="CDD" id="cd06223">
    <property type="entry name" value="PRTases_typeI"/>
    <property type="match status" value="1"/>
</dbReference>
<proteinExistence type="predicted"/>
<keyword evidence="2" id="KW-0328">Glycosyltransferase</keyword>
<dbReference type="Pfam" id="PF00156">
    <property type="entry name" value="Pribosyltran"/>
    <property type="match status" value="1"/>
</dbReference>
<dbReference type="GO" id="GO:0016757">
    <property type="term" value="F:glycosyltransferase activity"/>
    <property type="evidence" value="ECO:0007669"/>
    <property type="project" value="UniProtKB-KW"/>
</dbReference>
<dbReference type="AlphaFoldDB" id="A0A5M6CMZ4"/>
<dbReference type="Gene3D" id="3.40.50.2020">
    <property type="match status" value="1"/>
</dbReference>
<dbReference type="PANTHER" id="PTHR11608:SF0">
    <property type="entry name" value="BIFUNCTIONAL PROTEIN PYRR"/>
    <property type="match status" value="1"/>
</dbReference>
<dbReference type="PANTHER" id="PTHR11608">
    <property type="entry name" value="BIFUNCTIONAL PROTEIN PYRR"/>
    <property type="match status" value="1"/>
</dbReference>
<dbReference type="SUPFAM" id="SSF53271">
    <property type="entry name" value="PRTase-like"/>
    <property type="match status" value="1"/>
</dbReference>
<gene>
    <name evidence="2" type="ORF">F0919_02615</name>
</gene>
<organism evidence="2 3">
    <name type="scientific">Taibaiella lutea</name>
    <dbReference type="NCBI Taxonomy" id="2608001"/>
    <lineage>
        <taxon>Bacteria</taxon>
        <taxon>Pseudomonadati</taxon>
        <taxon>Bacteroidota</taxon>
        <taxon>Chitinophagia</taxon>
        <taxon>Chitinophagales</taxon>
        <taxon>Chitinophagaceae</taxon>
        <taxon>Taibaiella</taxon>
    </lineage>
</organism>
<reference evidence="2 3" key="1">
    <citation type="submission" date="2019-09" db="EMBL/GenBank/DDBJ databases">
        <title>Genome sequence and assembly of Taibaiella sp.</title>
        <authorList>
            <person name="Chhetri G."/>
        </authorList>
    </citation>
    <scope>NUCLEOTIDE SEQUENCE [LARGE SCALE GENOMIC DNA]</scope>
    <source>
        <strain evidence="2 3">KVB11</strain>
    </source>
</reference>
<evidence type="ECO:0000259" key="1">
    <source>
        <dbReference type="Pfam" id="PF00156"/>
    </source>
</evidence>